<dbReference type="InterPro" id="IPR001322">
    <property type="entry name" value="Lamin_tail_dom"/>
</dbReference>
<feature type="region of interest" description="Disordered" evidence="1">
    <location>
        <begin position="1331"/>
        <end position="1351"/>
    </location>
</feature>
<feature type="compositionally biased region" description="Basic and acidic residues" evidence="1">
    <location>
        <begin position="129"/>
        <end position="142"/>
    </location>
</feature>
<dbReference type="GO" id="GO:0016787">
    <property type="term" value="F:hydrolase activity"/>
    <property type="evidence" value="ECO:0007669"/>
    <property type="project" value="InterPro"/>
</dbReference>
<feature type="region of interest" description="Disordered" evidence="1">
    <location>
        <begin position="39"/>
        <end position="156"/>
    </location>
</feature>
<dbReference type="OrthoDB" id="9772095at2"/>
<dbReference type="Gene3D" id="3.60.21.10">
    <property type="match status" value="1"/>
</dbReference>
<dbReference type="PANTHER" id="PTHR43143">
    <property type="entry name" value="METALLOPHOSPHOESTERASE, CALCINEURIN SUPERFAMILY"/>
    <property type="match status" value="1"/>
</dbReference>
<evidence type="ECO:0000313" key="5">
    <source>
        <dbReference type="Proteomes" id="UP000198694"/>
    </source>
</evidence>
<feature type="domain" description="LTD" evidence="3">
    <location>
        <begin position="437"/>
        <end position="581"/>
    </location>
</feature>
<evidence type="ECO:0000313" key="4">
    <source>
        <dbReference type="EMBL" id="SDJ99325.1"/>
    </source>
</evidence>
<organism evidence="4 5">
    <name type="scientific">Sediminibacillus albus</name>
    <dbReference type="NCBI Taxonomy" id="407036"/>
    <lineage>
        <taxon>Bacteria</taxon>
        <taxon>Bacillati</taxon>
        <taxon>Bacillota</taxon>
        <taxon>Bacilli</taxon>
        <taxon>Bacillales</taxon>
        <taxon>Bacillaceae</taxon>
        <taxon>Sediminibacillus</taxon>
    </lineage>
</organism>
<feature type="compositionally biased region" description="Polar residues" evidence="1">
    <location>
        <begin position="1336"/>
        <end position="1345"/>
    </location>
</feature>
<dbReference type="Gene3D" id="2.60.40.1260">
    <property type="entry name" value="Lamin Tail domain"/>
    <property type="match status" value="1"/>
</dbReference>
<dbReference type="Proteomes" id="UP000198694">
    <property type="component" value="Unassembled WGS sequence"/>
</dbReference>
<feature type="compositionally biased region" description="Basic and acidic residues" evidence="1">
    <location>
        <begin position="66"/>
        <end position="76"/>
    </location>
</feature>
<dbReference type="SUPFAM" id="SSF56300">
    <property type="entry name" value="Metallo-dependent phosphatases"/>
    <property type="match status" value="1"/>
</dbReference>
<protein>
    <submittedName>
        <fullName evidence="4">3',5'-cyclic AMP phosphodiesterase CpdA</fullName>
    </submittedName>
</protein>
<dbReference type="STRING" id="407036.SAMN05216243_1479"/>
<dbReference type="InterPro" id="IPR029052">
    <property type="entry name" value="Metallo-depent_PP-like"/>
</dbReference>
<keyword evidence="2" id="KW-0812">Transmembrane</keyword>
<accession>A0A1G8YAQ8</accession>
<dbReference type="InterPro" id="IPR004843">
    <property type="entry name" value="Calcineurin-like_PHP"/>
</dbReference>
<gene>
    <name evidence="4" type="ORF">SAMN05216243_1479</name>
</gene>
<feature type="domain" description="LTD" evidence="3">
    <location>
        <begin position="730"/>
        <end position="873"/>
    </location>
</feature>
<dbReference type="Pfam" id="PF00932">
    <property type="entry name" value="LTD"/>
    <property type="match status" value="2"/>
</dbReference>
<feature type="transmembrane region" description="Helical" evidence="2">
    <location>
        <begin position="1968"/>
        <end position="1988"/>
    </location>
</feature>
<proteinExistence type="predicted"/>
<feature type="domain" description="LTD" evidence="3">
    <location>
        <begin position="149"/>
        <end position="280"/>
    </location>
</feature>
<evidence type="ECO:0000256" key="1">
    <source>
        <dbReference type="SAM" id="MobiDB-lite"/>
    </source>
</evidence>
<feature type="compositionally biased region" description="Basic and acidic residues" evidence="1">
    <location>
        <begin position="1947"/>
        <end position="1957"/>
    </location>
</feature>
<dbReference type="PROSITE" id="PS51841">
    <property type="entry name" value="LTD"/>
    <property type="match status" value="3"/>
</dbReference>
<keyword evidence="5" id="KW-1185">Reference proteome</keyword>
<sequence length="1996" mass="221270">MRKRTVQKRIRQFVSIFVIMAVLFVDLAAITPSRMTVSAASGSPAAAKEEEASLDEGTLDQQQDQPEAKQEIKDSDSGEIASKVQEETTASPEQSANEETSSASVSTENPEDSPTSNQDDTSTKQQEAPSDKHPSNEEKTKDNQSPQNEGKAIDFNSLPPLLITEINPSNEGYDYFEVHNNSNQPFVLDYLKISLHSNAGKQESAYLQFSPAIIKPDQTIIFWSNDKKHDLKDFNKHYQVNVPEEAVVEYTGPAFTDGNIISIENPNGEKIVSAAYTAEDRLQGQAIHYQHPSSGTEMERYGSDSRTTPVQLEDVQIPEQPVALPPTTAPTINHEHLEEIVAGKSVQVEAAIETDGESVSAELYYQTTDQEDYQVIEMQPTKNGSFLAEIPAQQLKGEQITYYMTAATAHYRITYPAETPLEAAVIKPEKEKRVLAASQSTEIEDFDAYPHLLITELSPNSQGGGTDYYEYFELYNNTDQPLSMANYRFIYYYTDSGNEVPFQVPENTVINPQETLVFWYNKGNKQLDAFNENFGVQLSEEQIIEVTDPNFPGFANSGNRALVLTDNQGQQLIDADYLGEDNDNTGAVIQYQYPKEGTTMEKYLTMANPTPGIIEAVQVPVEPVHLPEPEDDVTAPVIDHTPVSQAKAFSSITIEAAITDDKAVPTATVFVKAEDASAYTTLAMTADAANPASYSAEIPGVYVSSNISYYVEASDGVHTVRTEEAIIEVDKQEVDPEKIPSLLVTEVVPDSTNTGSADGYEFIEIYNNTNQAINFQDYKLQYRYGTDPESDIIWPSVPDNVVIPSQETLVFWIINGENGEQTVADFNENYGTNLVENEDIVRIYSAGMANGSMRGLIAATNAGQELAIAYYNDQEGIDDTQPDKGIVYKYPTDSSSLMEKVSAGSIAATPGSVEAYQVPDSQVSVPEDNIPPTIENLTEAAEVNQTEDINLTADIQDNIEVKTVQVYYRANGQEDYQSALLQEDYDDMLYHHRIYSPEIIAKDYVEYYFTASDGTNQVTSETYRVQVTNELDDSSLRLNVQEGDILSGEKIIKATSRDEGPEAVKLLIDDTEVSGEAPRAVEHTAYFAFEVSGVNTYFQNGVTIGDEIIHIFDDWIAQWQTITVPVSADQLQVGENTITIRAGNKATPWEGDPGENRDDYNLRNVRLVLSDGTILTDPSHGDASEVFDMGDDGTVRVFEDFTFTIEDGLAQSKAYVWQTDSTLDGLHTIRASDSDEELETDVYVDNTAPVIQTNVEEGKQYKGAFDIDVTVSDEIAGTEAHTVWLDGEKIEVPYAASSGLLTAGSHELRIEAVDTVGNQSEELVEFSVVDEHPDNPVNQSPQSELAQPLSGDPVLRVEVNDPTGDTMDVGFYQAHQYTPDNLDHVASFSNAADVEPPASPAPAGETGFGKQDIDLASEKDGKYMITDSTGQFPYHRFDVTVDEGVDESDLVELVWNGNSFAGRKVTMYAWNHTEAKWESIDAHIAGQEDFELKGTVPVGDYVQNSKVNVIVQDEIPSSSEEYDYTFVWMSDTQYYSESYPYIYDRQTQWIVDNRDAMNIQYVMHTGDLVDESDKAYQWDHADNYMKTLDDAGVPYGVLAGNHDVSQKTNDYTNYYKYFGADRFQEKPYYGGSYLNNRGHYDLISANGNDYIMVYLGWGVEEEGIAWMNEVLAAYPDRQAILNFHEYLQATGTRHPLGEKLYNEVVVPNENVIAVLSGHYHEAQLLVDELDDDGDGTSDRTVYQMLADYQAGPEGGQGYMRLLHFDSDNNKIIVNTYSPYLDDYNYYDTDAYPGKDEFTLDLDLAAKEKRVATDYFAVNVYTDDEIGRVEDVPSGETAEIVWTGLEEGKIYSWYATVSDQYTGETRSDIWTFVKGEDQDPNQSEPPKDEEDPPGEPNQPGGEKPAPPSGGGGDLDGEEKPTKPEQPGKQPGDLNGGNDPTNKQPGQNKDQDGDQDKITGGKLADTATNMFTLILTGILLLGAGASLFVYRLRKRRIA</sequence>
<dbReference type="InterPro" id="IPR051918">
    <property type="entry name" value="STPP_CPPED1"/>
</dbReference>
<feature type="region of interest" description="Disordered" evidence="1">
    <location>
        <begin position="1874"/>
        <end position="1958"/>
    </location>
</feature>
<evidence type="ECO:0000259" key="3">
    <source>
        <dbReference type="PROSITE" id="PS51841"/>
    </source>
</evidence>
<reference evidence="4 5" key="1">
    <citation type="submission" date="2016-10" db="EMBL/GenBank/DDBJ databases">
        <authorList>
            <person name="de Groot N.N."/>
        </authorList>
    </citation>
    <scope>NUCLEOTIDE SEQUENCE [LARGE SCALE GENOMIC DNA]</scope>
    <source>
        <strain evidence="4 5">CGMCC 1.6502</strain>
    </source>
</reference>
<evidence type="ECO:0000256" key="2">
    <source>
        <dbReference type="SAM" id="Phobius"/>
    </source>
</evidence>
<dbReference type="EMBL" id="FNFL01000002">
    <property type="protein sequence ID" value="SDJ99325.1"/>
    <property type="molecule type" value="Genomic_DNA"/>
</dbReference>
<dbReference type="InterPro" id="IPR036415">
    <property type="entry name" value="Lamin_tail_dom_sf"/>
</dbReference>
<dbReference type="PANTHER" id="PTHR43143:SF5">
    <property type="entry name" value="SECRETED PROTEIN"/>
    <property type="match status" value="1"/>
</dbReference>
<name>A0A1G8YAQ8_9BACI</name>
<keyword evidence="2" id="KW-1133">Transmembrane helix</keyword>
<feature type="compositionally biased region" description="Polar residues" evidence="1">
    <location>
        <begin position="87"/>
        <end position="128"/>
    </location>
</feature>
<dbReference type="Pfam" id="PF00149">
    <property type="entry name" value="Metallophos"/>
    <property type="match status" value="1"/>
</dbReference>
<keyword evidence="2" id="KW-0472">Membrane</keyword>
<dbReference type="SUPFAM" id="SSF74853">
    <property type="entry name" value="Lamin A/C globular tail domain"/>
    <property type="match status" value="2"/>
</dbReference>
<dbReference type="RefSeq" id="WP_093212614.1">
    <property type="nucleotide sequence ID" value="NZ_FNFL01000002.1"/>
</dbReference>